<keyword evidence="3" id="KW-0175">Coiled coil</keyword>
<name>A0A9D4C886_DREPO</name>
<dbReference type="InterPro" id="IPR011042">
    <property type="entry name" value="6-blade_b-propeller_TolB-like"/>
</dbReference>
<comment type="caution">
    <text evidence="4">The sequence shown here is derived from an EMBL/GenBank/DDBJ whole genome shotgun (WGS) entry which is preliminary data.</text>
</comment>
<feature type="coiled-coil region" evidence="3">
    <location>
        <begin position="89"/>
        <end position="116"/>
    </location>
</feature>
<keyword evidence="1" id="KW-0677">Repeat</keyword>
<dbReference type="Gene3D" id="2.120.10.30">
    <property type="entry name" value="TolB, C-terminal domain"/>
    <property type="match status" value="1"/>
</dbReference>
<gene>
    <name evidence="4" type="ORF">DPMN_062105</name>
</gene>
<dbReference type="PROSITE" id="PS51125">
    <property type="entry name" value="NHL"/>
    <property type="match status" value="1"/>
</dbReference>
<dbReference type="AlphaFoldDB" id="A0A9D4C886"/>
<proteinExistence type="predicted"/>
<evidence type="ECO:0000313" key="5">
    <source>
        <dbReference type="Proteomes" id="UP000828390"/>
    </source>
</evidence>
<organism evidence="4 5">
    <name type="scientific">Dreissena polymorpha</name>
    <name type="common">Zebra mussel</name>
    <name type="synonym">Mytilus polymorpha</name>
    <dbReference type="NCBI Taxonomy" id="45954"/>
    <lineage>
        <taxon>Eukaryota</taxon>
        <taxon>Metazoa</taxon>
        <taxon>Spiralia</taxon>
        <taxon>Lophotrochozoa</taxon>
        <taxon>Mollusca</taxon>
        <taxon>Bivalvia</taxon>
        <taxon>Autobranchia</taxon>
        <taxon>Heteroconchia</taxon>
        <taxon>Euheterodonta</taxon>
        <taxon>Imparidentia</taxon>
        <taxon>Neoheterodontei</taxon>
        <taxon>Myida</taxon>
        <taxon>Dreissenoidea</taxon>
        <taxon>Dreissenidae</taxon>
        <taxon>Dreissena</taxon>
    </lineage>
</organism>
<evidence type="ECO:0000256" key="2">
    <source>
        <dbReference type="PROSITE-ProRule" id="PRU00504"/>
    </source>
</evidence>
<reference evidence="4" key="1">
    <citation type="journal article" date="2019" name="bioRxiv">
        <title>The Genome of the Zebra Mussel, Dreissena polymorpha: A Resource for Invasive Species Research.</title>
        <authorList>
            <person name="McCartney M.A."/>
            <person name="Auch B."/>
            <person name="Kono T."/>
            <person name="Mallez S."/>
            <person name="Zhang Y."/>
            <person name="Obille A."/>
            <person name="Becker A."/>
            <person name="Abrahante J.E."/>
            <person name="Garbe J."/>
            <person name="Badalamenti J.P."/>
            <person name="Herman A."/>
            <person name="Mangelson H."/>
            <person name="Liachko I."/>
            <person name="Sullivan S."/>
            <person name="Sone E.D."/>
            <person name="Koren S."/>
            <person name="Silverstein K.A.T."/>
            <person name="Beckman K.B."/>
            <person name="Gohl D.M."/>
        </authorList>
    </citation>
    <scope>NUCLEOTIDE SEQUENCE</scope>
    <source>
        <strain evidence="4">Duluth1</strain>
        <tissue evidence="4">Whole animal</tissue>
    </source>
</reference>
<accession>A0A9D4C886</accession>
<dbReference type="InterPro" id="IPR001258">
    <property type="entry name" value="NHL_repeat"/>
</dbReference>
<evidence type="ECO:0000256" key="3">
    <source>
        <dbReference type="SAM" id="Coils"/>
    </source>
</evidence>
<feature type="repeat" description="NHL" evidence="2">
    <location>
        <begin position="190"/>
        <end position="223"/>
    </location>
</feature>
<protein>
    <submittedName>
        <fullName evidence="4">Uncharacterized protein</fullName>
    </submittedName>
</protein>
<reference evidence="4" key="2">
    <citation type="submission" date="2020-11" db="EMBL/GenBank/DDBJ databases">
        <authorList>
            <person name="McCartney M.A."/>
            <person name="Auch B."/>
            <person name="Kono T."/>
            <person name="Mallez S."/>
            <person name="Becker A."/>
            <person name="Gohl D.M."/>
            <person name="Silverstein K.A.T."/>
            <person name="Koren S."/>
            <person name="Bechman K.B."/>
            <person name="Herman A."/>
            <person name="Abrahante J.E."/>
            <person name="Garbe J."/>
        </authorList>
    </citation>
    <scope>NUCLEOTIDE SEQUENCE</scope>
    <source>
        <strain evidence="4">Duluth1</strain>
        <tissue evidence="4">Whole animal</tissue>
    </source>
</reference>
<dbReference type="SUPFAM" id="SSF101898">
    <property type="entry name" value="NHL repeat"/>
    <property type="match status" value="1"/>
</dbReference>
<dbReference type="EMBL" id="JAIWYP010000013">
    <property type="protein sequence ID" value="KAH3719273.1"/>
    <property type="molecule type" value="Genomic_DNA"/>
</dbReference>
<dbReference type="Proteomes" id="UP000828390">
    <property type="component" value="Unassembled WGS sequence"/>
</dbReference>
<evidence type="ECO:0000256" key="1">
    <source>
        <dbReference type="ARBA" id="ARBA00022737"/>
    </source>
</evidence>
<keyword evidence="5" id="KW-1185">Reference proteome</keyword>
<evidence type="ECO:0000313" key="4">
    <source>
        <dbReference type="EMBL" id="KAH3719273.1"/>
    </source>
</evidence>
<sequence length="341" mass="38834">MTPLPQAAKERSIDFNNLSVETQNTLSQLKHLQTNKEDRMESLKVSYIDNEKDMVGFMRLNIDSLLLEYENSNVDETHEHVQYTVNDMHEIIMSLLADLENTLKEKKEELKLKQASLMSVTKSCIRLQNELLQLQKAIWNAPDGSCLFFVASIKCKEKIQQSKTYLEEHNLKHVFNVSGKSKHCVQMPIDSHVCSITAICVLPEGQVLVADFSNKKVKQLDKQYQVVSHLGVTGYPNDICQITHSAVAVTVEDLSNPPEVQFITVNRNRLVPAMKFPLQHKCICISHHQGALYISSGTALYKYSMRGDLTYKLYENISHEDTGKNPCEFIMMALEICIIIK</sequence>